<dbReference type="GO" id="GO:0005886">
    <property type="term" value="C:plasma membrane"/>
    <property type="evidence" value="ECO:0007669"/>
    <property type="project" value="UniProtKB-SubCell"/>
</dbReference>
<dbReference type="CDD" id="cd06261">
    <property type="entry name" value="TM_PBP2"/>
    <property type="match status" value="1"/>
</dbReference>
<dbReference type="PANTHER" id="PTHR43163:SF6">
    <property type="entry name" value="DIPEPTIDE TRANSPORT SYSTEM PERMEASE PROTEIN DPPB-RELATED"/>
    <property type="match status" value="1"/>
</dbReference>
<gene>
    <name evidence="9" type="ORF">DWW02_09915</name>
</gene>
<evidence type="ECO:0000313" key="9">
    <source>
        <dbReference type="EMBL" id="RGV76854.1"/>
    </source>
</evidence>
<feature type="transmembrane region" description="Helical" evidence="7">
    <location>
        <begin position="172"/>
        <end position="190"/>
    </location>
</feature>
<dbReference type="AlphaFoldDB" id="A0A412Z9V3"/>
<evidence type="ECO:0000256" key="2">
    <source>
        <dbReference type="ARBA" id="ARBA00022448"/>
    </source>
</evidence>
<evidence type="ECO:0000259" key="8">
    <source>
        <dbReference type="PROSITE" id="PS50928"/>
    </source>
</evidence>
<dbReference type="Pfam" id="PF00528">
    <property type="entry name" value="BPD_transp_1"/>
    <property type="match status" value="1"/>
</dbReference>
<feature type="transmembrane region" description="Helical" evidence="7">
    <location>
        <begin position="134"/>
        <end position="160"/>
    </location>
</feature>
<dbReference type="SUPFAM" id="SSF161098">
    <property type="entry name" value="MetI-like"/>
    <property type="match status" value="1"/>
</dbReference>
<name>A0A412Z9V3_9FIRM</name>
<feature type="transmembrane region" description="Helical" evidence="7">
    <location>
        <begin position="9"/>
        <end position="30"/>
    </location>
</feature>
<evidence type="ECO:0000256" key="1">
    <source>
        <dbReference type="ARBA" id="ARBA00004651"/>
    </source>
</evidence>
<dbReference type="EMBL" id="QRZM01000003">
    <property type="protein sequence ID" value="RGV76854.1"/>
    <property type="molecule type" value="Genomic_DNA"/>
</dbReference>
<comment type="similarity">
    <text evidence="7">Belongs to the binding-protein-dependent transport system permease family.</text>
</comment>
<proteinExistence type="inferred from homology"/>
<dbReference type="GO" id="GO:0055085">
    <property type="term" value="P:transmembrane transport"/>
    <property type="evidence" value="ECO:0007669"/>
    <property type="project" value="InterPro"/>
</dbReference>
<evidence type="ECO:0000256" key="7">
    <source>
        <dbReference type="RuleBase" id="RU363032"/>
    </source>
</evidence>
<feature type="transmembrane region" description="Helical" evidence="7">
    <location>
        <begin position="100"/>
        <end position="122"/>
    </location>
</feature>
<dbReference type="PROSITE" id="PS50928">
    <property type="entry name" value="ABC_TM1"/>
    <property type="match status" value="1"/>
</dbReference>
<protein>
    <submittedName>
        <fullName evidence="9">ABC transporter permease</fullName>
    </submittedName>
</protein>
<sequence>MGKYIQKRLVGMIVLLFLVSIAAFALVRLMPGDAAFAYLNSINAPVTDAALAKVRAELGLDRPVIFQYTAWLRRVVCLDLGVSFMTKKPVSGQLLISFRYTMILTAMSAVWIAVLSLPLGIMAGKRPGSAGDQLIRGITFLGSSMPSFWLGFLLVELFALKLKLLPVQGAETFSHLVLPSATLACSYIAMYTKMIRGGIVENMGRRYAVYGRARGLKKNTVLWRHVLPNALNPVFTTLGLSLGSMLSGAVIVENVFAWPGMGRLIVSAVAGRDYPVIQGYILVIAVVYTLLNLGMDILCAAMNPQIRFEGEER</sequence>
<dbReference type="InterPro" id="IPR035906">
    <property type="entry name" value="MetI-like_sf"/>
</dbReference>
<dbReference type="InterPro" id="IPR045621">
    <property type="entry name" value="BPD_transp_1_N"/>
</dbReference>
<organism evidence="9 10">
    <name type="scientific">Enterocloster bolteae</name>
    <dbReference type="NCBI Taxonomy" id="208479"/>
    <lineage>
        <taxon>Bacteria</taxon>
        <taxon>Bacillati</taxon>
        <taxon>Bacillota</taxon>
        <taxon>Clostridia</taxon>
        <taxon>Lachnospirales</taxon>
        <taxon>Lachnospiraceae</taxon>
        <taxon>Enterocloster</taxon>
    </lineage>
</organism>
<evidence type="ECO:0000313" key="10">
    <source>
        <dbReference type="Proteomes" id="UP000284543"/>
    </source>
</evidence>
<dbReference type="RefSeq" id="WP_002568871.1">
    <property type="nucleotide sequence ID" value="NZ_BAABXO010000001.1"/>
</dbReference>
<evidence type="ECO:0000256" key="6">
    <source>
        <dbReference type="ARBA" id="ARBA00023136"/>
    </source>
</evidence>
<comment type="caution">
    <text evidence="9">The sequence shown here is derived from an EMBL/GenBank/DDBJ whole genome shotgun (WGS) entry which is preliminary data.</text>
</comment>
<keyword evidence="6 7" id="KW-0472">Membrane</keyword>
<keyword evidence="2 7" id="KW-0813">Transport</keyword>
<feature type="transmembrane region" description="Helical" evidence="7">
    <location>
        <begin position="234"/>
        <end position="257"/>
    </location>
</feature>
<feature type="transmembrane region" description="Helical" evidence="7">
    <location>
        <begin position="277"/>
        <end position="298"/>
    </location>
</feature>
<comment type="subcellular location">
    <subcellularLocation>
        <location evidence="1 7">Cell membrane</location>
        <topology evidence="1 7">Multi-pass membrane protein</topology>
    </subcellularLocation>
</comment>
<dbReference type="Proteomes" id="UP000284543">
    <property type="component" value="Unassembled WGS sequence"/>
</dbReference>
<reference evidence="9 10" key="1">
    <citation type="submission" date="2018-08" db="EMBL/GenBank/DDBJ databases">
        <title>A genome reference for cultivated species of the human gut microbiota.</title>
        <authorList>
            <person name="Zou Y."/>
            <person name="Xue W."/>
            <person name="Luo G."/>
        </authorList>
    </citation>
    <scope>NUCLEOTIDE SEQUENCE [LARGE SCALE GENOMIC DNA]</scope>
    <source>
        <strain evidence="9 10">AF14-18</strain>
    </source>
</reference>
<evidence type="ECO:0000256" key="3">
    <source>
        <dbReference type="ARBA" id="ARBA00022475"/>
    </source>
</evidence>
<keyword evidence="5 7" id="KW-1133">Transmembrane helix</keyword>
<evidence type="ECO:0000256" key="5">
    <source>
        <dbReference type="ARBA" id="ARBA00022989"/>
    </source>
</evidence>
<dbReference type="KEGG" id="cbol:CGC65_24150"/>
<dbReference type="InterPro" id="IPR000515">
    <property type="entry name" value="MetI-like"/>
</dbReference>
<accession>A0A412Z9V3</accession>
<dbReference type="Gene3D" id="1.10.3720.10">
    <property type="entry name" value="MetI-like"/>
    <property type="match status" value="1"/>
</dbReference>
<keyword evidence="4 7" id="KW-0812">Transmembrane</keyword>
<dbReference type="Pfam" id="PF19300">
    <property type="entry name" value="BPD_transp_1_N"/>
    <property type="match status" value="1"/>
</dbReference>
<evidence type="ECO:0000256" key="4">
    <source>
        <dbReference type="ARBA" id="ARBA00022692"/>
    </source>
</evidence>
<dbReference type="PANTHER" id="PTHR43163">
    <property type="entry name" value="DIPEPTIDE TRANSPORT SYSTEM PERMEASE PROTEIN DPPB-RELATED"/>
    <property type="match status" value="1"/>
</dbReference>
<feature type="domain" description="ABC transmembrane type-1" evidence="8">
    <location>
        <begin position="98"/>
        <end position="299"/>
    </location>
</feature>
<keyword evidence="3" id="KW-1003">Cell membrane</keyword>